<dbReference type="InterPro" id="IPR009249">
    <property type="entry name" value="Ferredoxin-dep_bilin_Rdtase"/>
</dbReference>
<dbReference type="GO" id="GO:0010024">
    <property type="term" value="P:phytochromobilin biosynthetic process"/>
    <property type="evidence" value="ECO:0007669"/>
    <property type="project" value="InterPro"/>
</dbReference>
<name>A0A438KFM6_VITVI</name>
<evidence type="ECO:0000256" key="1">
    <source>
        <dbReference type="ARBA" id="ARBA00006908"/>
    </source>
</evidence>
<proteinExistence type="inferred from homology"/>
<evidence type="ECO:0000256" key="2">
    <source>
        <dbReference type="ARBA" id="ARBA00023002"/>
    </source>
</evidence>
<dbReference type="Gene3D" id="3.40.1500.20">
    <property type="match status" value="1"/>
</dbReference>
<dbReference type="PANTHER" id="PTHR34557">
    <property type="entry name" value="PHYTOCHROMOBILIN:FERREDOXIN OXIDOREDUCTASE, CHLOROPLASTIC"/>
    <property type="match status" value="1"/>
</dbReference>
<evidence type="ECO:0000313" key="4">
    <source>
        <dbReference type="Proteomes" id="UP000288805"/>
    </source>
</evidence>
<dbReference type="EMBL" id="QGNW01000007">
    <property type="protein sequence ID" value="RVX20025.1"/>
    <property type="molecule type" value="Genomic_DNA"/>
</dbReference>
<dbReference type="Proteomes" id="UP000288805">
    <property type="component" value="Unassembled WGS sequence"/>
</dbReference>
<sequence length="124" mass="14201">MMAMDGKAKLQMVSFQAPKIRLLRNLSIEASEGMQVYPNYQANPILNMMPGWFGNSDVILMNVLIVEKVCRFFVINMYGVLCRNSVFKICMQILDFAVFPEQEFDLPIFCANFFTTPTTNIIVL</sequence>
<comment type="caution">
    <text evidence="3">The sequence shown here is derived from an EMBL/GenBank/DDBJ whole genome shotgun (WGS) entry which is preliminary data.</text>
</comment>
<reference evidence="3 4" key="1">
    <citation type="journal article" date="2018" name="PLoS Genet.">
        <title>Population sequencing reveals clonal diversity and ancestral inbreeding in the grapevine cultivar Chardonnay.</title>
        <authorList>
            <person name="Roach M.J."/>
            <person name="Johnson D.L."/>
            <person name="Bohlmann J."/>
            <person name="van Vuuren H.J."/>
            <person name="Jones S.J."/>
            <person name="Pretorius I.S."/>
            <person name="Schmidt S.A."/>
            <person name="Borneman A.R."/>
        </authorList>
    </citation>
    <scope>NUCLEOTIDE SEQUENCE [LARGE SCALE GENOMIC DNA]</scope>
    <source>
        <strain evidence="4">cv. Chardonnay</strain>
        <tissue evidence="3">Leaf</tissue>
    </source>
</reference>
<keyword evidence="2" id="KW-0560">Oxidoreductase</keyword>
<protein>
    <submittedName>
        <fullName evidence="3">Uncharacterized protein</fullName>
    </submittedName>
</protein>
<accession>A0A438KFM6</accession>
<comment type="similarity">
    <text evidence="1">Belongs to the HY2 family.</text>
</comment>
<dbReference type="AlphaFoldDB" id="A0A438KFM6"/>
<dbReference type="GO" id="GO:0016636">
    <property type="term" value="F:oxidoreductase activity, acting on the CH-CH group of donors, iron-sulfur protein as acceptor"/>
    <property type="evidence" value="ECO:0007669"/>
    <property type="project" value="InterPro"/>
</dbReference>
<dbReference type="GO" id="GO:0050897">
    <property type="term" value="F:cobalt ion binding"/>
    <property type="evidence" value="ECO:0007669"/>
    <property type="project" value="InterPro"/>
</dbReference>
<dbReference type="Pfam" id="PF05996">
    <property type="entry name" value="Fe_bilin_red"/>
    <property type="match status" value="1"/>
</dbReference>
<dbReference type="PANTHER" id="PTHR34557:SF1">
    <property type="entry name" value="PHYTOCHROMOBILIN:FERREDOXIN OXIDOREDUCTASE, CHLOROPLASTIC"/>
    <property type="match status" value="1"/>
</dbReference>
<evidence type="ECO:0000313" key="3">
    <source>
        <dbReference type="EMBL" id="RVX20025.1"/>
    </source>
</evidence>
<gene>
    <name evidence="3" type="ORF">CK203_004563</name>
</gene>
<organism evidence="3 4">
    <name type="scientific">Vitis vinifera</name>
    <name type="common">Grape</name>
    <dbReference type="NCBI Taxonomy" id="29760"/>
    <lineage>
        <taxon>Eukaryota</taxon>
        <taxon>Viridiplantae</taxon>
        <taxon>Streptophyta</taxon>
        <taxon>Embryophyta</taxon>
        <taxon>Tracheophyta</taxon>
        <taxon>Spermatophyta</taxon>
        <taxon>Magnoliopsida</taxon>
        <taxon>eudicotyledons</taxon>
        <taxon>Gunneridae</taxon>
        <taxon>Pentapetalae</taxon>
        <taxon>rosids</taxon>
        <taxon>Vitales</taxon>
        <taxon>Vitaceae</taxon>
        <taxon>Viteae</taxon>
        <taxon>Vitis</taxon>
    </lineage>
</organism>